<gene>
    <name evidence="2" type="ORF">ABID43_001551</name>
</gene>
<accession>A0ABV2L2G6</accession>
<keyword evidence="1" id="KW-0732">Signal</keyword>
<organism evidence="2 3">
    <name type="scientific">Methylobacterium goesingense</name>
    <dbReference type="NCBI Taxonomy" id="243690"/>
    <lineage>
        <taxon>Bacteria</taxon>
        <taxon>Pseudomonadati</taxon>
        <taxon>Pseudomonadota</taxon>
        <taxon>Alphaproteobacteria</taxon>
        <taxon>Hyphomicrobiales</taxon>
        <taxon>Methylobacteriaceae</taxon>
        <taxon>Methylobacterium</taxon>
    </lineage>
</organism>
<protein>
    <submittedName>
        <fullName evidence="2">Uncharacterized protein</fullName>
    </submittedName>
</protein>
<dbReference type="PROSITE" id="PS51257">
    <property type="entry name" value="PROKAR_LIPOPROTEIN"/>
    <property type="match status" value="1"/>
</dbReference>
<feature type="signal peptide" evidence="1">
    <location>
        <begin position="1"/>
        <end position="29"/>
    </location>
</feature>
<dbReference type="Proteomes" id="UP001549145">
    <property type="component" value="Unassembled WGS sequence"/>
</dbReference>
<evidence type="ECO:0000313" key="3">
    <source>
        <dbReference type="Proteomes" id="UP001549145"/>
    </source>
</evidence>
<name>A0ABV2L2G6_9HYPH</name>
<comment type="caution">
    <text evidence="2">The sequence shown here is derived from an EMBL/GenBank/DDBJ whole genome shotgun (WGS) entry which is preliminary data.</text>
</comment>
<evidence type="ECO:0000313" key="2">
    <source>
        <dbReference type="EMBL" id="MET3692020.1"/>
    </source>
</evidence>
<keyword evidence="3" id="KW-1185">Reference proteome</keyword>
<dbReference type="EMBL" id="JBEPMM010000003">
    <property type="protein sequence ID" value="MET3692020.1"/>
    <property type="molecule type" value="Genomic_DNA"/>
</dbReference>
<proteinExistence type="predicted"/>
<evidence type="ECO:0000256" key="1">
    <source>
        <dbReference type="SAM" id="SignalP"/>
    </source>
</evidence>
<reference evidence="2 3" key="1">
    <citation type="submission" date="2024-06" db="EMBL/GenBank/DDBJ databases">
        <title>Genomic Encyclopedia of Type Strains, Phase IV (KMG-IV): sequencing the most valuable type-strain genomes for metagenomic binning, comparative biology and taxonomic classification.</title>
        <authorList>
            <person name="Goeker M."/>
        </authorList>
    </citation>
    <scope>NUCLEOTIDE SEQUENCE [LARGE SCALE GENOMIC DNA]</scope>
    <source>
        <strain evidence="2 3">DSM 21331</strain>
    </source>
</reference>
<sequence length="254" mass="25858">MRRSLLPAARFAAAHFALFAACLPAPSGAAGWEAARFEPPAETETATSGEGKMSGEGKQITCTTYRDLMVRESDTDTPDPEDATLVPLANGAAPACAAAPGPGARILATAGQRFLGRTGGFLVFEQASTNGTVPFAVLDAGMGRTLIRDTTAEAGIDSFAVADGTLRLGFQRGVQGACSIPKHGAECWARIARDGPLPPAVAALPAPVKACAGSYRAGKAPKDTLSIVSFPVRLTGTAPPTVEAGGPVRCAPTP</sequence>
<dbReference type="RefSeq" id="WP_238278291.1">
    <property type="nucleotide sequence ID" value="NZ_BPQL01000034.1"/>
</dbReference>
<feature type="chain" id="PRO_5047340197" evidence="1">
    <location>
        <begin position="30"/>
        <end position="254"/>
    </location>
</feature>